<keyword evidence="2" id="KW-1185">Reference proteome</keyword>
<name>A0A803QKZ9_CANSA</name>
<dbReference type="EMBL" id="UZAU01000821">
    <property type="status" value="NOT_ANNOTATED_CDS"/>
    <property type="molecule type" value="Genomic_DNA"/>
</dbReference>
<evidence type="ECO:0000313" key="2">
    <source>
        <dbReference type="Proteomes" id="UP000596661"/>
    </source>
</evidence>
<organism evidence="1 2">
    <name type="scientific">Cannabis sativa</name>
    <name type="common">Hemp</name>
    <name type="synonym">Marijuana</name>
    <dbReference type="NCBI Taxonomy" id="3483"/>
    <lineage>
        <taxon>Eukaryota</taxon>
        <taxon>Viridiplantae</taxon>
        <taxon>Streptophyta</taxon>
        <taxon>Embryophyta</taxon>
        <taxon>Tracheophyta</taxon>
        <taxon>Spermatophyta</taxon>
        <taxon>Magnoliopsida</taxon>
        <taxon>eudicotyledons</taxon>
        <taxon>Gunneridae</taxon>
        <taxon>Pentapetalae</taxon>
        <taxon>rosids</taxon>
        <taxon>fabids</taxon>
        <taxon>Rosales</taxon>
        <taxon>Cannabaceae</taxon>
        <taxon>Cannabis</taxon>
    </lineage>
</organism>
<evidence type="ECO:0000313" key="1">
    <source>
        <dbReference type="EnsemblPlants" id="cds.evm.model.10.1816"/>
    </source>
</evidence>
<proteinExistence type="predicted"/>
<dbReference type="Proteomes" id="UP000596661">
    <property type="component" value="Unassembled WGS sequence"/>
</dbReference>
<sequence>MQKRIESWGGRFLWKAGREILLKTVAQAISSYAMSIFFLPIETCKQAWQLLQFEDSLVGRVYKARYFPNGSMLTASLGANSRFIWRSLFENQAILLAGAKVRVGLVELEVLNSPWLAYDSNPFVTSTHPALDHCKAKQLRQINGEA</sequence>
<dbReference type="Gramene" id="evm.model.10.1816">
    <property type="protein sequence ID" value="cds.evm.model.10.1816"/>
    <property type="gene ID" value="evm.TU.10.1816"/>
</dbReference>
<dbReference type="OMA" id="ANSRFIW"/>
<dbReference type="AlphaFoldDB" id="A0A803QKZ9"/>
<reference evidence="1" key="1">
    <citation type="submission" date="2021-03" db="UniProtKB">
        <authorList>
            <consortium name="EnsemblPlants"/>
        </authorList>
    </citation>
    <scope>IDENTIFICATION</scope>
</reference>
<protein>
    <submittedName>
        <fullName evidence="1">Uncharacterized protein</fullName>
    </submittedName>
</protein>
<dbReference type="EnsemblPlants" id="evm.model.10.1816">
    <property type="protein sequence ID" value="cds.evm.model.10.1816"/>
    <property type="gene ID" value="evm.TU.10.1816"/>
</dbReference>
<accession>A0A803QKZ9</accession>